<reference evidence="7 8" key="1">
    <citation type="submission" date="2016-10" db="EMBL/GenBank/DDBJ databases">
        <authorList>
            <person name="de Groot N.N."/>
        </authorList>
    </citation>
    <scope>NUCLEOTIDE SEQUENCE [LARGE SCALE GENOMIC DNA]</scope>
    <source>
        <strain evidence="7 8">CGMCC 4.3143</strain>
    </source>
</reference>
<name>A0A1G7VCL7_PSEOR</name>
<keyword evidence="8" id="KW-1185">Reference proteome</keyword>
<dbReference type="SUPFAM" id="SSF47203">
    <property type="entry name" value="Acyl-CoA dehydrogenase C-terminal domain-like"/>
    <property type="match status" value="1"/>
</dbReference>
<dbReference type="Gene3D" id="2.40.110.10">
    <property type="entry name" value="Butyryl-CoA Dehydrogenase, subunit A, domain 2"/>
    <property type="match status" value="1"/>
</dbReference>
<dbReference type="Pfam" id="PF11794">
    <property type="entry name" value="HpaB_N"/>
    <property type="match status" value="1"/>
</dbReference>
<feature type="domain" description="HpaB/PvcC/4-BUDH C-terminal" evidence="5">
    <location>
        <begin position="294"/>
        <end position="467"/>
    </location>
</feature>
<keyword evidence="3" id="KW-0560">Oxidoreductase</keyword>
<dbReference type="InterPro" id="IPR004925">
    <property type="entry name" value="HpaB/PvcC/4-BUDH"/>
</dbReference>
<keyword evidence="7" id="KW-0503">Monooxygenase</keyword>
<dbReference type="GO" id="GO:0016627">
    <property type="term" value="F:oxidoreductase activity, acting on the CH-CH group of donors"/>
    <property type="evidence" value="ECO:0007669"/>
    <property type="project" value="InterPro"/>
</dbReference>
<dbReference type="PANTHER" id="PTHR36117:SF3">
    <property type="entry name" value="4-HYDROXYPHENYLACETATE 3-MONOOXYGENASE-RELATED"/>
    <property type="match status" value="1"/>
</dbReference>
<evidence type="ECO:0000256" key="1">
    <source>
        <dbReference type="ARBA" id="ARBA00022630"/>
    </source>
</evidence>
<evidence type="ECO:0000256" key="3">
    <source>
        <dbReference type="ARBA" id="ARBA00023002"/>
    </source>
</evidence>
<dbReference type="InterPro" id="IPR024674">
    <property type="entry name" value="HpaB/PvcC/4-BUDH_N"/>
</dbReference>
<dbReference type="GO" id="GO:0004497">
    <property type="term" value="F:monooxygenase activity"/>
    <property type="evidence" value="ECO:0007669"/>
    <property type="project" value="UniProtKB-KW"/>
</dbReference>
<dbReference type="InterPro" id="IPR009100">
    <property type="entry name" value="AcylCoA_DH/oxidase_NM_dom_sf"/>
</dbReference>
<dbReference type="OrthoDB" id="9785230at2"/>
<dbReference type="Gene3D" id="1.20.140.10">
    <property type="entry name" value="Butyryl-CoA Dehydrogenase, subunit A, domain 3"/>
    <property type="match status" value="1"/>
</dbReference>
<keyword evidence="2" id="KW-0274">FAD</keyword>
<dbReference type="Proteomes" id="UP000198967">
    <property type="component" value="Unassembled WGS sequence"/>
</dbReference>
<dbReference type="STRING" id="366584.SAMN05216377_11319"/>
<dbReference type="Gene3D" id="1.10.3140.10">
    <property type="entry name" value="4-hydroxybutyryl-coa dehydratase, domain 1"/>
    <property type="match status" value="1"/>
</dbReference>
<feature type="region of interest" description="Disordered" evidence="4">
    <location>
        <begin position="488"/>
        <end position="511"/>
    </location>
</feature>
<dbReference type="Pfam" id="PF03241">
    <property type="entry name" value="HpaB"/>
    <property type="match status" value="1"/>
</dbReference>
<evidence type="ECO:0000313" key="7">
    <source>
        <dbReference type="EMBL" id="SDG57585.1"/>
    </source>
</evidence>
<keyword evidence="1" id="KW-0285">Flavoprotein</keyword>
<dbReference type="InterPro" id="IPR024719">
    <property type="entry name" value="HpaB/PvcC/4-BUDH_C"/>
</dbReference>
<protein>
    <submittedName>
        <fullName evidence="7">4-hydroxyphenylacetate 3-monooxygenase</fullName>
    </submittedName>
</protein>
<evidence type="ECO:0000256" key="4">
    <source>
        <dbReference type="SAM" id="MobiDB-lite"/>
    </source>
</evidence>
<proteinExistence type="predicted"/>
<gene>
    <name evidence="7" type="ORF">SAMN05216377_11319</name>
</gene>
<dbReference type="RefSeq" id="WP_093086967.1">
    <property type="nucleotide sequence ID" value="NZ_FNBE01000013.1"/>
</dbReference>
<dbReference type="PANTHER" id="PTHR36117">
    <property type="entry name" value="4-HYDROXYPHENYLACETATE 3-MONOOXYGENASE-RELATED"/>
    <property type="match status" value="1"/>
</dbReference>
<feature type="domain" description="HpaB/PvcC/4-BUDH N-terminal" evidence="6">
    <location>
        <begin position="3"/>
        <end position="271"/>
    </location>
</feature>
<dbReference type="InterPro" id="IPR046373">
    <property type="entry name" value="Acyl-CoA_Oxase/DH_mid-dom_sf"/>
</dbReference>
<evidence type="ECO:0000259" key="6">
    <source>
        <dbReference type="Pfam" id="PF11794"/>
    </source>
</evidence>
<dbReference type="SUPFAM" id="SSF56645">
    <property type="entry name" value="Acyl-CoA dehydrogenase NM domain-like"/>
    <property type="match status" value="1"/>
</dbReference>
<evidence type="ECO:0000259" key="5">
    <source>
        <dbReference type="Pfam" id="PF03241"/>
    </source>
</evidence>
<accession>A0A1G7VCL7</accession>
<organism evidence="7 8">
    <name type="scientific">Pseudonocardia oroxyli</name>
    <dbReference type="NCBI Taxonomy" id="366584"/>
    <lineage>
        <taxon>Bacteria</taxon>
        <taxon>Bacillati</taxon>
        <taxon>Actinomycetota</taxon>
        <taxon>Actinomycetes</taxon>
        <taxon>Pseudonocardiales</taxon>
        <taxon>Pseudonocardiaceae</taxon>
        <taxon>Pseudonocardia</taxon>
    </lineage>
</organism>
<dbReference type="InterPro" id="IPR036250">
    <property type="entry name" value="AcylCo_DH-like_C"/>
</dbReference>
<evidence type="ECO:0000313" key="8">
    <source>
        <dbReference type="Proteomes" id="UP000198967"/>
    </source>
</evidence>
<dbReference type="AlphaFoldDB" id="A0A1G7VCL7"/>
<evidence type="ECO:0000256" key="2">
    <source>
        <dbReference type="ARBA" id="ARBA00022827"/>
    </source>
</evidence>
<dbReference type="EMBL" id="FNBE01000013">
    <property type="protein sequence ID" value="SDG57585.1"/>
    <property type="molecule type" value="Genomic_DNA"/>
</dbReference>
<sequence length="511" mass="57172">MKTGAEYLESLRDGRVVYCGGERIDDLTTHPATAGYARVIAEYYDLHHDPRLRDELTFVDEDGERRALHWMIPRDKQDVQRRRRYHEFWWRHFAGGMFCRPPASTNCVLFGVVDDPQPWEDNSVGHGGRPLAQHIRDLWARVRAEDSFLTPMFVDVQYDRSRPDSVAESPALEIVDRTEEGIVVHGWKSVGTPPVFGNEVVFGVFWRPGTTEEQTVYGVIPANTPGLVHVARPSTAAEGASTFDRPFAGIGDELDSMAFFDHVLVPWDRVLHVGNPDHAKHFPQRQFDWIHVETQIRQTVNAELLAGLALLVTEALGTAAAPVVASQLADLVRFRETCHALTLAAEETGFHTEHGMYKPNPLYVNFGRAHYLEKASAMIDLLLELCGRGVVLFPTEAELADPYLGPRLEEALRGRDIGARERLRIFKVIHERFLTEWGTRHTMFEKFNGTPLHVIKMLTMQRADYRPDGPLARLARDVVAGRDPALPTAEAAEGTEAAGAPGAPGAVERAA</sequence>